<name>A0A7W3P642_9ACTN</name>
<proteinExistence type="predicted"/>
<dbReference type="Proteomes" id="UP000523079">
    <property type="component" value="Unassembled WGS sequence"/>
</dbReference>
<dbReference type="AlphaFoldDB" id="A0A7W3P642"/>
<organism evidence="2 3">
    <name type="scientific">Microlunatus kandeliicorticis</name>
    <dbReference type="NCBI Taxonomy" id="1759536"/>
    <lineage>
        <taxon>Bacteria</taxon>
        <taxon>Bacillati</taxon>
        <taxon>Actinomycetota</taxon>
        <taxon>Actinomycetes</taxon>
        <taxon>Propionibacteriales</taxon>
        <taxon>Propionibacteriaceae</taxon>
        <taxon>Microlunatus</taxon>
    </lineage>
</organism>
<dbReference type="RefSeq" id="WP_182560211.1">
    <property type="nucleotide sequence ID" value="NZ_JACGWT010000003.1"/>
</dbReference>
<feature type="domain" description="DUF7691" evidence="1">
    <location>
        <begin position="79"/>
        <end position="219"/>
    </location>
</feature>
<reference evidence="2 3" key="1">
    <citation type="submission" date="2020-07" db="EMBL/GenBank/DDBJ databases">
        <title>Sequencing the genomes of 1000 actinobacteria strains.</title>
        <authorList>
            <person name="Klenk H.-P."/>
        </authorList>
    </citation>
    <scope>NUCLEOTIDE SEQUENCE [LARGE SCALE GENOMIC DNA]</scope>
    <source>
        <strain evidence="2 3">DSM 100723</strain>
    </source>
</reference>
<evidence type="ECO:0000259" key="1">
    <source>
        <dbReference type="Pfam" id="PF24740"/>
    </source>
</evidence>
<comment type="caution">
    <text evidence="2">The sequence shown here is derived from an EMBL/GenBank/DDBJ whole genome shotgun (WGS) entry which is preliminary data.</text>
</comment>
<protein>
    <recommendedName>
        <fullName evidence="1">DUF7691 domain-containing protein</fullName>
    </recommendedName>
</protein>
<dbReference type="EMBL" id="JACGWT010000003">
    <property type="protein sequence ID" value="MBA8794671.1"/>
    <property type="molecule type" value="Genomic_DNA"/>
</dbReference>
<gene>
    <name evidence="2" type="ORF">FHX74_002290</name>
</gene>
<dbReference type="InterPro" id="IPR056108">
    <property type="entry name" value="DUF7691"/>
</dbReference>
<sequence>MGVLRLYAIAIDEVRSMVGARPEDAERLRTQAQAALAPPTPGPDQRHGLLGKLGPIFRRVPGTPVLDPGEPSMHDYEVLITGGYVPAERVGATWRAQERLVRENCWGTLRLDLTAAQLDDLDFALARGQVSAAYGLRHLLNSSASLSLLPVRGLWVGYHRHDTALAMGDAYRAALAAIPTEEQRELVTTLVDWLDGFPHWAPVAAQLGRPAPDLIGFWSE</sequence>
<evidence type="ECO:0000313" key="2">
    <source>
        <dbReference type="EMBL" id="MBA8794671.1"/>
    </source>
</evidence>
<accession>A0A7W3P642</accession>
<evidence type="ECO:0000313" key="3">
    <source>
        <dbReference type="Proteomes" id="UP000523079"/>
    </source>
</evidence>
<keyword evidence="3" id="KW-1185">Reference proteome</keyword>
<dbReference type="Pfam" id="PF24740">
    <property type="entry name" value="DUF7691"/>
    <property type="match status" value="1"/>
</dbReference>